<dbReference type="PANTHER" id="PTHR47870">
    <property type="entry name" value="CYTOCHROME C-TYPE BIOGENESIS PROTEIN CCMH"/>
    <property type="match status" value="1"/>
</dbReference>
<dbReference type="Pfam" id="PF03918">
    <property type="entry name" value="CcmH"/>
    <property type="match status" value="1"/>
</dbReference>
<comment type="similarity">
    <text evidence="1 7">Belongs to the CcmH/CycL/Ccl2/NrfF family.</text>
</comment>
<evidence type="ECO:0000256" key="4">
    <source>
        <dbReference type="ARBA" id="ARBA00022729"/>
    </source>
</evidence>
<keyword evidence="3 7" id="KW-0479">Metal-binding</keyword>
<evidence type="ECO:0000256" key="3">
    <source>
        <dbReference type="ARBA" id="ARBA00022723"/>
    </source>
</evidence>
<dbReference type="Proteomes" id="UP000651977">
    <property type="component" value="Unassembled WGS sequence"/>
</dbReference>
<comment type="caution">
    <text evidence="9">The sequence shown here is derived from an EMBL/GenBank/DDBJ whole genome shotgun (WGS) entry which is preliminary data.</text>
</comment>
<sequence length="156" mass="17821">MNHYLKAVTLLFVLFLSSQLSAAIDVHEFDSPEQEQLFRELTRELRCPKCQNNNIADSNAGLAQDLREKTYQMVKQGSTKQQVLDYMVARYGNFVRYDPPLTPAVMLLWAAPLAIIVLGLLVVLRMAKRKADSKPELNADEQQRLEALIKQTEQDK</sequence>
<feature type="domain" description="CcmH/CycL/Ccl2/NrfF N-terminal" evidence="8">
    <location>
        <begin position="11"/>
        <end position="148"/>
    </location>
</feature>
<evidence type="ECO:0000256" key="6">
    <source>
        <dbReference type="ARBA" id="ARBA00023004"/>
    </source>
</evidence>
<keyword evidence="2 7" id="KW-0349">Heme</keyword>
<dbReference type="Gene3D" id="1.10.8.640">
    <property type="entry name" value="Cytochrome C biogenesis protein"/>
    <property type="match status" value="1"/>
</dbReference>
<evidence type="ECO:0000313" key="10">
    <source>
        <dbReference type="Proteomes" id="UP000651977"/>
    </source>
</evidence>
<name>A0ABQ1I122_9ALTE</name>
<dbReference type="CDD" id="cd16378">
    <property type="entry name" value="CcmH_N"/>
    <property type="match status" value="1"/>
</dbReference>
<comment type="function">
    <text evidence="7">Possible subunit of a heme lyase.</text>
</comment>
<dbReference type="RefSeq" id="WP_055732177.1">
    <property type="nucleotide sequence ID" value="NZ_BMDY01000004.1"/>
</dbReference>
<evidence type="ECO:0000256" key="1">
    <source>
        <dbReference type="ARBA" id="ARBA00010342"/>
    </source>
</evidence>
<proteinExistence type="inferred from homology"/>
<protein>
    <recommendedName>
        <fullName evidence="7">Cytochrome c-type biogenesis protein</fullName>
    </recommendedName>
</protein>
<keyword evidence="7" id="KW-0812">Transmembrane</keyword>
<reference evidence="10" key="1">
    <citation type="journal article" date="2019" name="Int. J. Syst. Evol. Microbiol.">
        <title>The Global Catalogue of Microorganisms (GCM) 10K type strain sequencing project: providing services to taxonomists for standard genome sequencing and annotation.</title>
        <authorList>
            <consortium name="The Broad Institute Genomics Platform"/>
            <consortium name="The Broad Institute Genome Sequencing Center for Infectious Disease"/>
            <person name="Wu L."/>
            <person name="Ma J."/>
        </authorList>
    </citation>
    <scope>NUCLEOTIDE SEQUENCE [LARGE SCALE GENOMIC DNA]</scope>
    <source>
        <strain evidence="10">CGMCC 1.10131</strain>
    </source>
</reference>
<dbReference type="InterPro" id="IPR038297">
    <property type="entry name" value="CcmH/CycL/NrfF/Ccl2_sf"/>
</dbReference>
<evidence type="ECO:0000256" key="2">
    <source>
        <dbReference type="ARBA" id="ARBA00022617"/>
    </source>
</evidence>
<dbReference type="InterPro" id="IPR005616">
    <property type="entry name" value="CcmH/CycL/Ccl2/NrfF_N"/>
</dbReference>
<feature type="transmembrane region" description="Helical" evidence="7">
    <location>
        <begin position="104"/>
        <end position="124"/>
    </location>
</feature>
<organism evidence="9 10">
    <name type="scientific">Agarivorans gilvus</name>
    <dbReference type="NCBI Taxonomy" id="680279"/>
    <lineage>
        <taxon>Bacteria</taxon>
        <taxon>Pseudomonadati</taxon>
        <taxon>Pseudomonadota</taxon>
        <taxon>Gammaproteobacteria</taxon>
        <taxon>Alteromonadales</taxon>
        <taxon>Alteromonadaceae</taxon>
        <taxon>Agarivorans</taxon>
    </lineage>
</organism>
<dbReference type="EMBL" id="BMDY01000004">
    <property type="protein sequence ID" value="GGA98736.1"/>
    <property type="molecule type" value="Genomic_DNA"/>
</dbReference>
<evidence type="ECO:0000256" key="7">
    <source>
        <dbReference type="RuleBase" id="RU364112"/>
    </source>
</evidence>
<feature type="chain" id="PRO_5044954088" description="Cytochrome c-type biogenesis protein" evidence="7">
    <location>
        <begin position="23"/>
        <end position="156"/>
    </location>
</feature>
<gene>
    <name evidence="9" type="ORF">GCM10007414_09690</name>
</gene>
<keyword evidence="7" id="KW-1133">Transmembrane helix</keyword>
<evidence type="ECO:0000313" key="9">
    <source>
        <dbReference type="EMBL" id="GGA98736.1"/>
    </source>
</evidence>
<keyword evidence="6 7" id="KW-0408">Iron</keyword>
<keyword evidence="5" id="KW-0201">Cytochrome c-type biogenesis</keyword>
<keyword evidence="4 7" id="KW-0732">Signal</keyword>
<keyword evidence="10" id="KW-1185">Reference proteome</keyword>
<evidence type="ECO:0000256" key="5">
    <source>
        <dbReference type="ARBA" id="ARBA00022748"/>
    </source>
</evidence>
<feature type="signal peptide" evidence="7">
    <location>
        <begin position="1"/>
        <end position="22"/>
    </location>
</feature>
<accession>A0ABQ1I122</accession>
<keyword evidence="7" id="KW-0472">Membrane</keyword>
<dbReference type="PANTHER" id="PTHR47870:SF1">
    <property type="entry name" value="CYTOCHROME C-TYPE BIOGENESIS PROTEIN CCMH"/>
    <property type="match status" value="1"/>
</dbReference>
<evidence type="ECO:0000259" key="8">
    <source>
        <dbReference type="Pfam" id="PF03918"/>
    </source>
</evidence>
<dbReference type="InterPro" id="IPR051263">
    <property type="entry name" value="C-type_cytochrome_biogenesis"/>
</dbReference>